<accession>A0A1C5HF79</accession>
<sequence>MTDGLLENRLVVLPRRTYCAVMSSRTLTVTFDAHDPTRLAQFWAGLLGREVVEDSGGALLPGDDTQVSLRFAPSRAHQVESARRLHLHLTSASADDQEHTVAAALRLGGGHLDVGQRPEEGHIVLADPEGNAFCVIEPGNNFLAGCGLLGEVACDGTREVGLFWSEALGWPLVWDQNEETAIQSPHGGTKVAWGGPPVTPKEGRNRQRFHLAAAGGDQQAEVDRLIALGATRLEVGADGAVVLADPDGNEFSVNRN</sequence>
<dbReference type="PANTHER" id="PTHR35908:SF1">
    <property type="entry name" value="CONSERVED PROTEIN"/>
    <property type="match status" value="1"/>
</dbReference>
<feature type="domain" description="Glyoxalase-like" evidence="1">
    <location>
        <begin position="29"/>
        <end position="136"/>
    </location>
</feature>
<evidence type="ECO:0000313" key="2">
    <source>
        <dbReference type="EMBL" id="SCG44709.1"/>
    </source>
</evidence>
<organism evidence="2 3">
    <name type="scientific">Micromonospora echinaurantiaca</name>
    <dbReference type="NCBI Taxonomy" id="47857"/>
    <lineage>
        <taxon>Bacteria</taxon>
        <taxon>Bacillati</taxon>
        <taxon>Actinomycetota</taxon>
        <taxon>Actinomycetes</taxon>
        <taxon>Micromonosporales</taxon>
        <taxon>Micromonosporaceae</taxon>
        <taxon>Micromonospora</taxon>
    </lineage>
</organism>
<evidence type="ECO:0000313" key="3">
    <source>
        <dbReference type="Proteomes" id="UP000198217"/>
    </source>
</evidence>
<dbReference type="Proteomes" id="UP000198217">
    <property type="component" value="Chromosome I"/>
</dbReference>
<feature type="domain" description="Glyoxalase-like" evidence="1">
    <location>
        <begin position="153"/>
        <end position="253"/>
    </location>
</feature>
<proteinExistence type="predicted"/>
<gene>
    <name evidence="2" type="ORF">GA0070609_1523</name>
</gene>
<reference evidence="2 3" key="1">
    <citation type="submission" date="2016-06" db="EMBL/GenBank/DDBJ databases">
        <authorList>
            <person name="Kjaerup R.B."/>
            <person name="Dalgaard T.S."/>
            <person name="Juul-Madsen H.R."/>
        </authorList>
    </citation>
    <scope>NUCLEOTIDE SEQUENCE [LARGE SCALE GENOMIC DNA]</scope>
    <source>
        <strain evidence="2 3">DSM 43904</strain>
    </source>
</reference>
<name>A0A1C5HF79_9ACTN</name>
<dbReference type="AlphaFoldDB" id="A0A1C5HF79"/>
<dbReference type="SUPFAM" id="SSF54593">
    <property type="entry name" value="Glyoxalase/Bleomycin resistance protein/Dihydroxybiphenyl dioxygenase"/>
    <property type="match status" value="2"/>
</dbReference>
<dbReference type="Pfam" id="PF18029">
    <property type="entry name" value="Glyoxalase_6"/>
    <property type="match status" value="2"/>
</dbReference>
<dbReference type="InterPro" id="IPR041581">
    <property type="entry name" value="Glyoxalase_6"/>
</dbReference>
<protein>
    <recommendedName>
        <fullName evidence="1">Glyoxalase-like domain-containing protein</fullName>
    </recommendedName>
</protein>
<dbReference type="CDD" id="cd06587">
    <property type="entry name" value="VOC"/>
    <property type="match status" value="2"/>
</dbReference>
<evidence type="ECO:0000259" key="1">
    <source>
        <dbReference type="Pfam" id="PF18029"/>
    </source>
</evidence>
<dbReference type="EMBL" id="LT607750">
    <property type="protein sequence ID" value="SCG44709.1"/>
    <property type="molecule type" value="Genomic_DNA"/>
</dbReference>
<dbReference type="InterPro" id="IPR029068">
    <property type="entry name" value="Glyas_Bleomycin-R_OHBP_Dase"/>
</dbReference>
<keyword evidence="3" id="KW-1185">Reference proteome</keyword>
<dbReference type="Gene3D" id="3.10.180.10">
    <property type="entry name" value="2,3-Dihydroxybiphenyl 1,2-Dioxygenase, domain 1"/>
    <property type="match status" value="2"/>
</dbReference>
<dbReference type="PANTHER" id="PTHR35908">
    <property type="entry name" value="HYPOTHETICAL FUSION PROTEIN"/>
    <property type="match status" value="1"/>
</dbReference>